<evidence type="ECO:0000259" key="4">
    <source>
        <dbReference type="Pfam" id="PF00561"/>
    </source>
</evidence>
<dbReference type="InterPro" id="IPR029058">
    <property type="entry name" value="AB_hydrolase_fold"/>
</dbReference>
<accession>A0A9W8JD81</accession>
<proteinExistence type="inferred from homology"/>
<dbReference type="PANTHER" id="PTHR43248">
    <property type="entry name" value="2-SUCCINYL-6-HYDROXY-2,4-CYCLOHEXADIENE-1-CARBOXYLATE SYNTHASE"/>
    <property type="match status" value="1"/>
</dbReference>
<evidence type="ECO:0000256" key="2">
    <source>
        <dbReference type="ARBA" id="ARBA00022801"/>
    </source>
</evidence>
<organism evidence="6 7">
    <name type="scientific">Candolleomyces eurysporus</name>
    <dbReference type="NCBI Taxonomy" id="2828524"/>
    <lineage>
        <taxon>Eukaryota</taxon>
        <taxon>Fungi</taxon>
        <taxon>Dikarya</taxon>
        <taxon>Basidiomycota</taxon>
        <taxon>Agaricomycotina</taxon>
        <taxon>Agaricomycetes</taxon>
        <taxon>Agaricomycetidae</taxon>
        <taxon>Agaricales</taxon>
        <taxon>Agaricineae</taxon>
        <taxon>Psathyrellaceae</taxon>
        <taxon>Candolleomyces</taxon>
    </lineage>
</organism>
<dbReference type="GO" id="GO:0016787">
    <property type="term" value="F:hydrolase activity"/>
    <property type="evidence" value="ECO:0007669"/>
    <property type="project" value="UniProtKB-KW"/>
</dbReference>
<sequence>MAGGLKLGILCSTAATIATLFLLRGPLNDAHGDYREPQSTFSKSEPSTCSDGNSNITNFAEVDFPWYTITPTQELIWHACYPSFQCARLSVPLNYSEPRGRQAAIALIRKPSLFPQRSRFYKGPVLFNPGGPGGSGVALILSLGNAFSTILGPQFDIVGFDPRANFFDTDVERALFLASVTSADIGIARSWAQAHLFGKLAAQHDDGFLEHINTANTATDMLTIARAHGREKLQYWGFSYGSVLGATYAAMYPDNIERLVIDGVMDSEDYYATGWLTNLVDTEKTLDTFFEGCVDAGPDRCPFYAPEPEDIRRNLTTLFDQLRKVPIPVQNSRAYGIVDYGTLRSAVFSSLYSPYTTFLPLAQALKQLAAGDASALVSLLGSLYTPYKCSCDAHAHEFDAVRDAQTALVCNDGDEVPPSLSESEEYVRKLEKVSEWADVWSFIRLQCVGWPKNKKEFRGPFVGDTSHPILVVGNTADPVTPLRSAKKMAEGFKGAVVLTQDSPGHCSINAPSICTQRYIRQYFQDGTLPPPDTVCQPISKNPFPRIPTRPGGSDQAPFDVDEDEMPLLDAVSELSEKFRPTPFPLGGTLLGFNGL</sequence>
<dbReference type="PANTHER" id="PTHR43248:SF25">
    <property type="entry name" value="AB HYDROLASE-1 DOMAIN-CONTAINING PROTEIN-RELATED"/>
    <property type="match status" value="1"/>
</dbReference>
<dbReference type="EMBL" id="JANBPK010000770">
    <property type="protein sequence ID" value="KAJ2932580.1"/>
    <property type="molecule type" value="Genomic_DNA"/>
</dbReference>
<feature type="domain" description="AB hydrolase-1" evidence="4">
    <location>
        <begin position="124"/>
        <end position="286"/>
    </location>
</feature>
<feature type="signal peptide" evidence="3">
    <location>
        <begin position="1"/>
        <end position="32"/>
    </location>
</feature>
<evidence type="ECO:0000313" key="7">
    <source>
        <dbReference type="Proteomes" id="UP001140091"/>
    </source>
</evidence>
<keyword evidence="7" id="KW-1185">Reference proteome</keyword>
<dbReference type="InterPro" id="IPR000073">
    <property type="entry name" value="AB_hydrolase_1"/>
</dbReference>
<dbReference type="Pfam" id="PF08386">
    <property type="entry name" value="Abhydrolase_4"/>
    <property type="match status" value="1"/>
</dbReference>
<evidence type="ECO:0000259" key="5">
    <source>
        <dbReference type="Pfam" id="PF08386"/>
    </source>
</evidence>
<dbReference type="Pfam" id="PF00561">
    <property type="entry name" value="Abhydrolase_1"/>
    <property type="match status" value="1"/>
</dbReference>
<evidence type="ECO:0008006" key="8">
    <source>
        <dbReference type="Google" id="ProtNLM"/>
    </source>
</evidence>
<dbReference type="Proteomes" id="UP001140091">
    <property type="component" value="Unassembled WGS sequence"/>
</dbReference>
<feature type="domain" description="Peptidase S33 tripeptidyl aminopeptidase-like C-terminal" evidence="5">
    <location>
        <begin position="436"/>
        <end position="535"/>
    </location>
</feature>
<dbReference type="Gene3D" id="3.40.50.1820">
    <property type="entry name" value="alpha/beta hydrolase"/>
    <property type="match status" value="1"/>
</dbReference>
<evidence type="ECO:0000256" key="1">
    <source>
        <dbReference type="ARBA" id="ARBA00010088"/>
    </source>
</evidence>
<comment type="caution">
    <text evidence="6">The sequence shown here is derived from an EMBL/GenBank/DDBJ whole genome shotgun (WGS) entry which is preliminary data.</text>
</comment>
<feature type="chain" id="PRO_5040729122" description="Peptidase S33 tripeptidyl aminopeptidase-like C-terminal domain-containing protein" evidence="3">
    <location>
        <begin position="33"/>
        <end position="595"/>
    </location>
</feature>
<dbReference type="SUPFAM" id="SSF53474">
    <property type="entry name" value="alpha/beta-Hydrolases"/>
    <property type="match status" value="1"/>
</dbReference>
<feature type="non-terminal residue" evidence="6">
    <location>
        <position position="595"/>
    </location>
</feature>
<name>A0A9W8JD81_9AGAR</name>
<evidence type="ECO:0000313" key="6">
    <source>
        <dbReference type="EMBL" id="KAJ2932580.1"/>
    </source>
</evidence>
<dbReference type="OrthoDB" id="425534at2759"/>
<evidence type="ECO:0000256" key="3">
    <source>
        <dbReference type="SAM" id="SignalP"/>
    </source>
</evidence>
<comment type="similarity">
    <text evidence="1">Belongs to the peptidase S33 family.</text>
</comment>
<dbReference type="InterPro" id="IPR051601">
    <property type="entry name" value="Serine_prot/Carboxylest_S33"/>
</dbReference>
<gene>
    <name evidence="6" type="ORF">H1R20_g4533</name>
</gene>
<keyword evidence="2" id="KW-0378">Hydrolase</keyword>
<dbReference type="InterPro" id="IPR013595">
    <property type="entry name" value="Pept_S33_TAP-like_C"/>
</dbReference>
<protein>
    <recommendedName>
        <fullName evidence="8">Peptidase S33 tripeptidyl aminopeptidase-like C-terminal domain-containing protein</fullName>
    </recommendedName>
</protein>
<dbReference type="AlphaFoldDB" id="A0A9W8JD81"/>
<keyword evidence="3" id="KW-0732">Signal</keyword>
<reference evidence="6" key="1">
    <citation type="submission" date="2022-06" db="EMBL/GenBank/DDBJ databases">
        <title>Genome Sequence of Candolleomyces eurysporus.</title>
        <authorList>
            <person name="Buettner E."/>
        </authorList>
    </citation>
    <scope>NUCLEOTIDE SEQUENCE</scope>
    <source>
        <strain evidence="6">VTCC 930004</strain>
    </source>
</reference>